<accession>A0AAV2DV75</accession>
<name>A0AAV2DV75_9ROSI</name>
<feature type="domain" description="Reverse transcriptase" evidence="1">
    <location>
        <begin position="1"/>
        <end position="87"/>
    </location>
</feature>
<sequence length="552" mass="62928">MDEQESRGLVSHLLFTDDTLVFCDADPGQVLILLAGVVCFQSITGLSINLEKSMMFVIGDVSEPQFFADIFGCNWSKDPSRYLGFPLGERPNAVAIWDPVIRKSEQRLAGWASRCLSFGARITLIKSCLFSQTVYLCSLFRAPKAVINHVEQIQRNFLWNGAKETRKFHLASWELCKTSTSRGGLGILDFDCFNRAMLGKWVWKYAVERESWWRKLIEVKYDSRTSEWYCTRSLGGVRSSTWANVAKVHYDVWDHVYIDPGGGAGVSFWKDKWIPGVVLADSFPRVTAAAASQEARLSDVAELSGDRVCWNIQFLWDLRGGAERERERERVVFFDLLNSVDVALIREGPCRVVWGPNPDSSFSVSSLYRCLAERSLQGVSNFPADAIWKGVVPPKVCIFLWLVFHRRILTLDNLKRRGWQLANRCELCGCEEETIDHMFTGCAFVAEVWGRLLSVASSGDVRRGDIVETIRIWPTAQPSNMAGWFHYCILHDVAWNVWKERNRRVFRQERLQSKDVACISFRTVVDWTMAFGVVGKSDGLQWLRGCLQKISH</sequence>
<dbReference type="InterPro" id="IPR026960">
    <property type="entry name" value="RVT-Znf"/>
</dbReference>
<protein>
    <recommendedName>
        <fullName evidence="1">Reverse transcriptase domain-containing protein</fullName>
    </recommendedName>
</protein>
<evidence type="ECO:0000313" key="2">
    <source>
        <dbReference type="EMBL" id="CAL1377475.1"/>
    </source>
</evidence>
<dbReference type="Proteomes" id="UP001497516">
    <property type="component" value="Chromosome 3"/>
</dbReference>
<proteinExistence type="predicted"/>
<reference evidence="2 3" key="1">
    <citation type="submission" date="2024-04" db="EMBL/GenBank/DDBJ databases">
        <authorList>
            <person name="Fracassetti M."/>
        </authorList>
    </citation>
    <scope>NUCLEOTIDE SEQUENCE [LARGE SCALE GENOMIC DNA]</scope>
</reference>
<dbReference type="PANTHER" id="PTHR33116:SF78">
    <property type="entry name" value="OS12G0587133 PROTEIN"/>
    <property type="match status" value="1"/>
</dbReference>
<evidence type="ECO:0000313" key="3">
    <source>
        <dbReference type="Proteomes" id="UP001497516"/>
    </source>
</evidence>
<keyword evidence="3" id="KW-1185">Reference proteome</keyword>
<organism evidence="2 3">
    <name type="scientific">Linum trigynum</name>
    <dbReference type="NCBI Taxonomy" id="586398"/>
    <lineage>
        <taxon>Eukaryota</taxon>
        <taxon>Viridiplantae</taxon>
        <taxon>Streptophyta</taxon>
        <taxon>Embryophyta</taxon>
        <taxon>Tracheophyta</taxon>
        <taxon>Spermatophyta</taxon>
        <taxon>Magnoliopsida</taxon>
        <taxon>eudicotyledons</taxon>
        <taxon>Gunneridae</taxon>
        <taxon>Pentapetalae</taxon>
        <taxon>rosids</taxon>
        <taxon>fabids</taxon>
        <taxon>Malpighiales</taxon>
        <taxon>Linaceae</taxon>
        <taxon>Linum</taxon>
    </lineage>
</organism>
<dbReference type="PANTHER" id="PTHR33116">
    <property type="entry name" value="REVERSE TRANSCRIPTASE ZINC-BINDING DOMAIN-CONTAINING PROTEIN-RELATED-RELATED"/>
    <property type="match status" value="1"/>
</dbReference>
<dbReference type="InterPro" id="IPR000477">
    <property type="entry name" value="RT_dom"/>
</dbReference>
<dbReference type="Pfam" id="PF13966">
    <property type="entry name" value="zf-RVT"/>
    <property type="match status" value="1"/>
</dbReference>
<dbReference type="EMBL" id="OZ034816">
    <property type="protein sequence ID" value="CAL1377475.1"/>
    <property type="molecule type" value="Genomic_DNA"/>
</dbReference>
<dbReference type="PROSITE" id="PS50878">
    <property type="entry name" value="RT_POL"/>
    <property type="match status" value="1"/>
</dbReference>
<gene>
    <name evidence="2" type="ORF">LTRI10_LOCUS19127</name>
</gene>
<dbReference type="AlphaFoldDB" id="A0AAV2DV75"/>
<evidence type="ECO:0000259" key="1">
    <source>
        <dbReference type="PROSITE" id="PS50878"/>
    </source>
</evidence>